<dbReference type="SUPFAM" id="SSF53756">
    <property type="entry name" value="UDP-Glycosyltransferase/glycogen phosphorylase"/>
    <property type="match status" value="1"/>
</dbReference>
<dbReference type="GO" id="GO:0080043">
    <property type="term" value="F:quercetin 3-O-glucosyltransferase activity"/>
    <property type="evidence" value="ECO:0007669"/>
    <property type="project" value="TreeGrafter"/>
</dbReference>
<evidence type="ECO:0000313" key="4">
    <source>
        <dbReference type="Proteomes" id="UP001291623"/>
    </source>
</evidence>
<dbReference type="EMBL" id="JAVYJV010000014">
    <property type="protein sequence ID" value="KAK4353956.1"/>
    <property type="molecule type" value="Genomic_DNA"/>
</dbReference>
<keyword evidence="4" id="KW-1185">Reference proteome</keyword>
<dbReference type="GO" id="GO:0080044">
    <property type="term" value="F:quercetin 7-O-glucosyltransferase activity"/>
    <property type="evidence" value="ECO:0007669"/>
    <property type="project" value="TreeGrafter"/>
</dbReference>
<protein>
    <submittedName>
        <fullName evidence="3">Uncharacterized protein</fullName>
    </submittedName>
</protein>
<reference evidence="3" key="1">
    <citation type="submission" date="2023-12" db="EMBL/GenBank/DDBJ databases">
        <title>Genome assembly of Anisodus tanguticus.</title>
        <authorList>
            <person name="Wang Y.-J."/>
        </authorList>
    </citation>
    <scope>NUCLEOTIDE SEQUENCE</scope>
    <source>
        <strain evidence="3">KB-2021</strain>
        <tissue evidence="3">Leaf</tissue>
    </source>
</reference>
<dbReference type="Gene3D" id="3.40.50.2000">
    <property type="entry name" value="Glycogen Phosphorylase B"/>
    <property type="match status" value="2"/>
</dbReference>
<evidence type="ECO:0000256" key="2">
    <source>
        <dbReference type="SAM" id="MobiDB-lite"/>
    </source>
</evidence>
<gene>
    <name evidence="3" type="ORF">RND71_026150</name>
</gene>
<dbReference type="Proteomes" id="UP001291623">
    <property type="component" value="Unassembled WGS sequence"/>
</dbReference>
<dbReference type="AlphaFoldDB" id="A0AAE1RLR9"/>
<feature type="region of interest" description="Disordered" evidence="2">
    <location>
        <begin position="82"/>
        <end position="106"/>
    </location>
</feature>
<accession>A0AAE1RLR9</accession>
<name>A0AAE1RLR9_9SOLA</name>
<proteinExistence type="inferred from homology"/>
<comment type="similarity">
    <text evidence="1">Belongs to the UDP-glycosyltransferase family.</text>
</comment>
<evidence type="ECO:0000256" key="1">
    <source>
        <dbReference type="ARBA" id="ARBA00009995"/>
    </source>
</evidence>
<comment type="caution">
    <text evidence="3">The sequence shown here is derived from an EMBL/GenBank/DDBJ whole genome shotgun (WGS) entry which is preliminary data.</text>
</comment>
<feature type="compositionally biased region" description="Basic and acidic residues" evidence="2">
    <location>
        <begin position="82"/>
        <end position="100"/>
    </location>
</feature>
<evidence type="ECO:0000313" key="3">
    <source>
        <dbReference type="EMBL" id="KAK4353956.1"/>
    </source>
</evidence>
<organism evidence="3 4">
    <name type="scientific">Anisodus tanguticus</name>
    <dbReference type="NCBI Taxonomy" id="243964"/>
    <lineage>
        <taxon>Eukaryota</taxon>
        <taxon>Viridiplantae</taxon>
        <taxon>Streptophyta</taxon>
        <taxon>Embryophyta</taxon>
        <taxon>Tracheophyta</taxon>
        <taxon>Spermatophyta</taxon>
        <taxon>Magnoliopsida</taxon>
        <taxon>eudicotyledons</taxon>
        <taxon>Gunneridae</taxon>
        <taxon>Pentapetalae</taxon>
        <taxon>asterids</taxon>
        <taxon>lamiids</taxon>
        <taxon>Solanales</taxon>
        <taxon>Solanaceae</taxon>
        <taxon>Solanoideae</taxon>
        <taxon>Hyoscyameae</taxon>
        <taxon>Anisodus</taxon>
    </lineage>
</organism>
<dbReference type="PANTHER" id="PTHR11926:SF1534">
    <property type="entry name" value="GLYCOSYLTRANSFERASE"/>
    <property type="match status" value="1"/>
</dbReference>
<dbReference type="PANTHER" id="PTHR11926">
    <property type="entry name" value="GLUCOSYL/GLUCURONOSYL TRANSFERASES"/>
    <property type="match status" value="1"/>
</dbReference>
<sequence length="128" mass="14726">MIPVMREHIQNLDHDHNPRVLINSFDALEEKSMAILEKIGICSIGPLIPSVFYDGKDVEYKSFGCDLFDKTEDYWEWLDSKDEGSVEWKRDEDSEKKNENDGLNGKGMIVSWCSQIVDLNNPRGVTMD</sequence>